<gene>
    <name evidence="1" type="ORF">EV650_4371</name>
</gene>
<name>A0A4R7ZKC3_9ACTN</name>
<dbReference type="AlphaFoldDB" id="A0A4R7ZKC3"/>
<dbReference type="Proteomes" id="UP000295447">
    <property type="component" value="Unassembled WGS sequence"/>
</dbReference>
<sequence length="206" mass="22693">MPDLAASSSWSVIVSIAFGSSVLGTLAGKMLDRSGARTETVRAGYADAVKAMNAWGQYPERIYRRVDDTKETLARLESLGAELKAALAFATGWVSGESAELGQVYNSFIELLRAEVTVHARQAWSSAPASTSAAMNIGGPRQANEIAIRADGIVPAEWLIVQLFSTLIHYRVGWRRLVWVRPLLRRRLVRLRIVEQAEQAFSYRSA</sequence>
<reference evidence="1 2" key="1">
    <citation type="submission" date="2019-03" db="EMBL/GenBank/DDBJ databases">
        <title>Genomic Encyclopedia of Type Strains, Phase III (KMG-III): the genomes of soil and plant-associated and newly described type strains.</title>
        <authorList>
            <person name="Whitman W."/>
        </authorList>
    </citation>
    <scope>NUCLEOTIDE SEQUENCE [LARGE SCALE GENOMIC DNA]</scope>
    <source>
        <strain evidence="1 2">VKM Ac-2570</strain>
    </source>
</reference>
<evidence type="ECO:0000313" key="1">
    <source>
        <dbReference type="EMBL" id="TDW17795.1"/>
    </source>
</evidence>
<keyword evidence="2" id="KW-1185">Reference proteome</keyword>
<comment type="caution">
    <text evidence="1">The sequence shown here is derived from an EMBL/GenBank/DDBJ whole genome shotgun (WGS) entry which is preliminary data.</text>
</comment>
<proteinExistence type="predicted"/>
<dbReference type="EMBL" id="SODF01000002">
    <property type="protein sequence ID" value="TDW17795.1"/>
    <property type="molecule type" value="Genomic_DNA"/>
</dbReference>
<evidence type="ECO:0000313" key="2">
    <source>
        <dbReference type="Proteomes" id="UP000295447"/>
    </source>
</evidence>
<protein>
    <submittedName>
        <fullName evidence="1">Uncharacterized protein</fullName>
    </submittedName>
</protein>
<organism evidence="1 2">
    <name type="scientific">Kribbella kalugense</name>
    <dbReference type="NCBI Taxonomy" id="2512221"/>
    <lineage>
        <taxon>Bacteria</taxon>
        <taxon>Bacillati</taxon>
        <taxon>Actinomycetota</taxon>
        <taxon>Actinomycetes</taxon>
        <taxon>Propionibacteriales</taxon>
        <taxon>Kribbellaceae</taxon>
        <taxon>Kribbella</taxon>
    </lineage>
</organism>
<accession>A0A4R7ZKC3</accession>